<organism evidence="2 3">
    <name type="scientific">Prymnesium parvum</name>
    <name type="common">Toxic golden alga</name>
    <dbReference type="NCBI Taxonomy" id="97485"/>
    <lineage>
        <taxon>Eukaryota</taxon>
        <taxon>Haptista</taxon>
        <taxon>Haptophyta</taxon>
        <taxon>Prymnesiophyceae</taxon>
        <taxon>Prymnesiales</taxon>
        <taxon>Prymnesiaceae</taxon>
        <taxon>Prymnesium</taxon>
    </lineage>
</organism>
<dbReference type="AlphaFoldDB" id="A0AB34K9K6"/>
<sequence length="316" mass="36580">MPQLSYAVSLAQHYKRLHEEAVSRLRDEVRQHKECAIALAALRQQQVDALRDVQQQSQAMRELQLTAVAASEFCHSESECHSRILREELRECERGLVSAHMDITGMKTSRRLLVEEVKDLRRMLPAPDSEHLDLEHRLDQAISLLYQKESLVRALEGQVSDLREQLVTHRKALRIGKELSEEARRASAQQEARAEESERYHELELQRLRDEADAAERRATSARELAIKEMAQRELLESMLKDQKKRETLRLEAEQLSALIHSREELRQTLREQSSSLSTEHGKQQRDGKGVARMSKEVATPNSLETPKQRHAREQR</sequence>
<accession>A0AB34K9K6</accession>
<proteinExistence type="predicted"/>
<comment type="caution">
    <text evidence="2">The sequence shown here is derived from an EMBL/GenBank/DDBJ whole genome shotgun (WGS) entry which is preliminary data.</text>
</comment>
<feature type="region of interest" description="Disordered" evidence="1">
    <location>
        <begin position="184"/>
        <end position="216"/>
    </location>
</feature>
<feature type="compositionally biased region" description="Basic and acidic residues" evidence="1">
    <location>
        <begin position="192"/>
        <end position="216"/>
    </location>
</feature>
<gene>
    <name evidence="2" type="ORF">AB1Y20_000254</name>
</gene>
<dbReference type="Proteomes" id="UP001515480">
    <property type="component" value="Unassembled WGS sequence"/>
</dbReference>
<protein>
    <recommendedName>
        <fullName evidence="4">RING-type E3 ubiquitin transferase</fullName>
    </recommendedName>
</protein>
<feature type="region of interest" description="Disordered" evidence="1">
    <location>
        <begin position="267"/>
        <end position="316"/>
    </location>
</feature>
<keyword evidence="3" id="KW-1185">Reference proteome</keyword>
<name>A0AB34K9K6_PRYPA</name>
<evidence type="ECO:0000313" key="3">
    <source>
        <dbReference type="Proteomes" id="UP001515480"/>
    </source>
</evidence>
<feature type="compositionally biased region" description="Basic and acidic residues" evidence="1">
    <location>
        <begin position="280"/>
        <end position="296"/>
    </location>
</feature>
<evidence type="ECO:0008006" key="4">
    <source>
        <dbReference type="Google" id="ProtNLM"/>
    </source>
</evidence>
<evidence type="ECO:0000313" key="2">
    <source>
        <dbReference type="EMBL" id="KAL1529300.1"/>
    </source>
</evidence>
<evidence type="ECO:0000256" key="1">
    <source>
        <dbReference type="SAM" id="MobiDB-lite"/>
    </source>
</evidence>
<reference evidence="2 3" key="1">
    <citation type="journal article" date="2024" name="Science">
        <title>Giant polyketide synthase enzymes in the biosynthesis of giant marine polyether toxins.</title>
        <authorList>
            <person name="Fallon T.R."/>
            <person name="Shende V.V."/>
            <person name="Wierzbicki I.H."/>
            <person name="Pendleton A.L."/>
            <person name="Watervoot N.F."/>
            <person name="Auber R.P."/>
            <person name="Gonzalez D.J."/>
            <person name="Wisecaver J.H."/>
            <person name="Moore B.S."/>
        </authorList>
    </citation>
    <scope>NUCLEOTIDE SEQUENCE [LARGE SCALE GENOMIC DNA]</scope>
    <source>
        <strain evidence="2 3">12B1</strain>
    </source>
</reference>
<dbReference type="EMBL" id="JBGBPQ010000001">
    <property type="protein sequence ID" value="KAL1529300.1"/>
    <property type="molecule type" value="Genomic_DNA"/>
</dbReference>